<evidence type="ECO:0000313" key="3">
    <source>
        <dbReference type="Proteomes" id="UP000807025"/>
    </source>
</evidence>
<keyword evidence="1" id="KW-0812">Transmembrane</keyword>
<dbReference type="Proteomes" id="UP000807025">
    <property type="component" value="Unassembled WGS sequence"/>
</dbReference>
<accession>A0A9P5ZH80</accession>
<protein>
    <recommendedName>
        <fullName evidence="4">Chromatin elongation factor SPT5</fullName>
    </recommendedName>
</protein>
<feature type="transmembrane region" description="Helical" evidence="1">
    <location>
        <begin position="798"/>
        <end position="824"/>
    </location>
</feature>
<proteinExistence type="predicted"/>
<name>A0A9P5ZH80_PLEER</name>
<comment type="caution">
    <text evidence="2">The sequence shown here is derived from an EMBL/GenBank/DDBJ whole genome shotgun (WGS) entry which is preliminary data.</text>
</comment>
<dbReference type="OrthoDB" id="3061462at2759"/>
<keyword evidence="3" id="KW-1185">Reference proteome</keyword>
<sequence>MSRSLSTSEFLGPGDRAINFNYDDDAQIHEDMREQEPVEWPNDLFSPYDEATTYQLLQDLKQSKVFVCRMLVKPWKEVEVIQEVVLKNPEARTRIFSHRKVKGVVYVLPRPDMVEIDNFFNVVSSPAVLRTESGATIKEALSRTETKVLLFKQENPAEPNVGELVRIHGDDTYENLLAFVVEVEPCSQVAHLLVLRAPYKYVGNEPGYDGFPSARIPELVTENGQLAHDGRMYAFGLMRGKLPFDCLQCGNICPTFQEIEALERCPYDPVRQEAIFHKRNQVFNGDLVRIVFGRYQGLVGWADDLRAESCGVTAKPTTLAADTFGIEIAKEDLLRPTLKKGKDVLVIRGPFAGVKVKVVKDLDGFDVHAKVVKPSETTVRVKSWEIIKYADVGDYVEVESGPYKGCRGYVGADQWQVARVFVDDLVERHLGDATLLHSWVVVNYNDLKIIQTYRTVAPTAPIEEESKRGSLLQRSLAGMEVAIVYHKFLKGTTGRIISSSIIESKRGKRQLVYNVGKLRDTSSHTYQVKERHLRELFTGLPIVIAARLHMIDSKPTEARTPTPPIVEVEQPACDFVEHALREQVPFAVDTLDSDNHYDETIQNNLPEQSFQRGAWILHERLRHKKLEVHISGTRDKIVFRQGKLEGKDGYLVVTSRICNVEASVLVKINSSAREPTTRIPVKYLSPKYSDFPIGTRVVIIGGEMQDGHSRDNETWIGSYGVVAPCAYDLHPECSYASGSGLSHLFSIGSSFVVCSHQLNISCFLYLGNEHYHNKEVDDADDDGTDDDKDGRDKLQFCLLFFVTVVLFFVACVLFAVTWIIILIARSMMGPDAELLPELAMRAIHTIGMYI</sequence>
<evidence type="ECO:0008006" key="4">
    <source>
        <dbReference type="Google" id="ProtNLM"/>
    </source>
</evidence>
<organism evidence="2 3">
    <name type="scientific">Pleurotus eryngii</name>
    <name type="common">Boletus of the steppes</name>
    <dbReference type="NCBI Taxonomy" id="5323"/>
    <lineage>
        <taxon>Eukaryota</taxon>
        <taxon>Fungi</taxon>
        <taxon>Dikarya</taxon>
        <taxon>Basidiomycota</taxon>
        <taxon>Agaricomycotina</taxon>
        <taxon>Agaricomycetes</taxon>
        <taxon>Agaricomycetidae</taxon>
        <taxon>Agaricales</taxon>
        <taxon>Pleurotineae</taxon>
        <taxon>Pleurotaceae</taxon>
        <taxon>Pleurotus</taxon>
    </lineage>
</organism>
<keyword evidence="1" id="KW-1133">Transmembrane helix</keyword>
<dbReference type="EMBL" id="MU154758">
    <property type="protein sequence ID" value="KAF9487669.1"/>
    <property type="molecule type" value="Genomic_DNA"/>
</dbReference>
<evidence type="ECO:0000256" key="1">
    <source>
        <dbReference type="SAM" id="Phobius"/>
    </source>
</evidence>
<evidence type="ECO:0000313" key="2">
    <source>
        <dbReference type="EMBL" id="KAF9487669.1"/>
    </source>
</evidence>
<reference evidence="2" key="1">
    <citation type="submission" date="2020-11" db="EMBL/GenBank/DDBJ databases">
        <authorList>
            <consortium name="DOE Joint Genome Institute"/>
            <person name="Ahrendt S."/>
            <person name="Riley R."/>
            <person name="Andreopoulos W."/>
            <person name="Labutti K."/>
            <person name="Pangilinan J."/>
            <person name="Ruiz-Duenas F.J."/>
            <person name="Barrasa J.M."/>
            <person name="Sanchez-Garcia M."/>
            <person name="Camarero S."/>
            <person name="Miyauchi S."/>
            <person name="Serrano A."/>
            <person name="Linde D."/>
            <person name="Babiker R."/>
            <person name="Drula E."/>
            <person name="Ayuso-Fernandez I."/>
            <person name="Pacheco R."/>
            <person name="Padilla G."/>
            <person name="Ferreira P."/>
            <person name="Barriuso J."/>
            <person name="Kellner H."/>
            <person name="Castanera R."/>
            <person name="Alfaro M."/>
            <person name="Ramirez L."/>
            <person name="Pisabarro A.G."/>
            <person name="Kuo A."/>
            <person name="Tritt A."/>
            <person name="Lipzen A."/>
            <person name="He G."/>
            <person name="Yan M."/>
            <person name="Ng V."/>
            <person name="Cullen D."/>
            <person name="Martin F."/>
            <person name="Rosso M.-N."/>
            <person name="Henrissat B."/>
            <person name="Hibbett D."/>
            <person name="Martinez A.T."/>
            <person name="Grigoriev I.V."/>
        </authorList>
    </citation>
    <scope>NUCLEOTIDE SEQUENCE</scope>
    <source>
        <strain evidence="2">ATCC 90797</strain>
    </source>
</reference>
<keyword evidence="1" id="KW-0472">Membrane</keyword>
<dbReference type="AlphaFoldDB" id="A0A9P5ZH80"/>
<gene>
    <name evidence="2" type="ORF">BDN71DRAFT_1594376</name>
</gene>